<gene>
    <name evidence="2" type="ORF">DPMN_038941</name>
</gene>
<reference evidence="2" key="1">
    <citation type="journal article" date="2019" name="bioRxiv">
        <title>The Genome of the Zebra Mussel, Dreissena polymorpha: A Resource for Invasive Species Research.</title>
        <authorList>
            <person name="McCartney M.A."/>
            <person name="Auch B."/>
            <person name="Kono T."/>
            <person name="Mallez S."/>
            <person name="Zhang Y."/>
            <person name="Obille A."/>
            <person name="Becker A."/>
            <person name="Abrahante J.E."/>
            <person name="Garbe J."/>
            <person name="Badalamenti J.P."/>
            <person name="Herman A."/>
            <person name="Mangelson H."/>
            <person name="Liachko I."/>
            <person name="Sullivan S."/>
            <person name="Sone E.D."/>
            <person name="Koren S."/>
            <person name="Silverstein K.A.T."/>
            <person name="Beckman K.B."/>
            <person name="Gohl D.M."/>
        </authorList>
    </citation>
    <scope>NUCLEOTIDE SEQUENCE</scope>
    <source>
        <strain evidence="2">Duluth1</strain>
        <tissue evidence="2">Whole animal</tissue>
    </source>
</reference>
<dbReference type="EMBL" id="JAIWYP010000002">
    <property type="protein sequence ID" value="KAH3875668.1"/>
    <property type="molecule type" value="Genomic_DNA"/>
</dbReference>
<dbReference type="AlphaFoldDB" id="A0A9D4RQV0"/>
<protein>
    <submittedName>
        <fullName evidence="2">Uncharacterized protein</fullName>
    </submittedName>
</protein>
<accession>A0A9D4RQV0</accession>
<evidence type="ECO:0000256" key="1">
    <source>
        <dbReference type="SAM" id="MobiDB-lite"/>
    </source>
</evidence>
<keyword evidence="3" id="KW-1185">Reference proteome</keyword>
<comment type="caution">
    <text evidence="2">The sequence shown here is derived from an EMBL/GenBank/DDBJ whole genome shotgun (WGS) entry which is preliminary data.</text>
</comment>
<dbReference type="Proteomes" id="UP000828390">
    <property type="component" value="Unassembled WGS sequence"/>
</dbReference>
<feature type="region of interest" description="Disordered" evidence="1">
    <location>
        <begin position="41"/>
        <end position="89"/>
    </location>
</feature>
<sequence>MYVSSPNTSRSIAQSSVGYVSTPLIPPRPTPKPRAMYAIPHLTPIPPNHPTPSRYGSVLFTSPLQPPSPEQDRIGSNAQTVSLASGPQM</sequence>
<proteinExistence type="predicted"/>
<organism evidence="2 3">
    <name type="scientific">Dreissena polymorpha</name>
    <name type="common">Zebra mussel</name>
    <name type="synonym">Mytilus polymorpha</name>
    <dbReference type="NCBI Taxonomy" id="45954"/>
    <lineage>
        <taxon>Eukaryota</taxon>
        <taxon>Metazoa</taxon>
        <taxon>Spiralia</taxon>
        <taxon>Lophotrochozoa</taxon>
        <taxon>Mollusca</taxon>
        <taxon>Bivalvia</taxon>
        <taxon>Autobranchia</taxon>
        <taxon>Heteroconchia</taxon>
        <taxon>Euheterodonta</taxon>
        <taxon>Imparidentia</taxon>
        <taxon>Neoheterodontei</taxon>
        <taxon>Myida</taxon>
        <taxon>Dreissenoidea</taxon>
        <taxon>Dreissenidae</taxon>
        <taxon>Dreissena</taxon>
    </lineage>
</organism>
<reference evidence="2" key="2">
    <citation type="submission" date="2020-11" db="EMBL/GenBank/DDBJ databases">
        <authorList>
            <person name="McCartney M.A."/>
            <person name="Auch B."/>
            <person name="Kono T."/>
            <person name="Mallez S."/>
            <person name="Becker A."/>
            <person name="Gohl D.M."/>
            <person name="Silverstein K.A.T."/>
            <person name="Koren S."/>
            <person name="Bechman K.B."/>
            <person name="Herman A."/>
            <person name="Abrahante J.E."/>
            <person name="Garbe J."/>
        </authorList>
    </citation>
    <scope>NUCLEOTIDE SEQUENCE</scope>
    <source>
        <strain evidence="2">Duluth1</strain>
        <tissue evidence="2">Whole animal</tissue>
    </source>
</reference>
<feature type="compositionally biased region" description="Polar residues" evidence="1">
    <location>
        <begin position="74"/>
        <end position="89"/>
    </location>
</feature>
<evidence type="ECO:0000313" key="3">
    <source>
        <dbReference type="Proteomes" id="UP000828390"/>
    </source>
</evidence>
<name>A0A9D4RQV0_DREPO</name>
<evidence type="ECO:0000313" key="2">
    <source>
        <dbReference type="EMBL" id="KAH3875668.1"/>
    </source>
</evidence>